<evidence type="ECO:0000256" key="6">
    <source>
        <dbReference type="ARBA" id="ARBA00022827"/>
    </source>
</evidence>
<keyword evidence="9" id="KW-0486">Methionine biosynthesis</keyword>
<evidence type="ECO:0000256" key="9">
    <source>
        <dbReference type="ARBA" id="ARBA00023167"/>
    </source>
</evidence>
<protein>
    <recommendedName>
        <fullName evidence="12">Methylenetetrahydrofolate reductase</fullName>
        <ecNumber evidence="12">1.5.1.54</ecNumber>
    </recommendedName>
</protein>
<evidence type="ECO:0000256" key="12">
    <source>
        <dbReference type="RuleBase" id="RU003862"/>
    </source>
</evidence>
<dbReference type="CDD" id="cd00537">
    <property type="entry name" value="MTHFR"/>
    <property type="match status" value="1"/>
</dbReference>
<dbReference type="SUPFAM" id="SSF51730">
    <property type="entry name" value="FAD-linked oxidoreductase"/>
    <property type="match status" value="1"/>
</dbReference>
<keyword evidence="8" id="KW-0520">NAD</keyword>
<dbReference type="RefSeq" id="WP_348518199.1">
    <property type="nucleotide sequence ID" value="NZ_CP155620.1"/>
</dbReference>
<comment type="pathway">
    <text evidence="2 12">One-carbon metabolism; tetrahydrofolate interconversion.</text>
</comment>
<evidence type="ECO:0000256" key="7">
    <source>
        <dbReference type="ARBA" id="ARBA00023002"/>
    </source>
</evidence>
<comment type="pathway">
    <text evidence="10">Amino-acid biosynthesis; L-methionine biosynthesis via de novo pathway.</text>
</comment>
<dbReference type="Gene3D" id="3.20.20.220">
    <property type="match status" value="1"/>
</dbReference>
<dbReference type="GO" id="GO:0035999">
    <property type="term" value="P:tetrahydrofolate interconversion"/>
    <property type="evidence" value="ECO:0007669"/>
    <property type="project" value="TreeGrafter"/>
</dbReference>
<evidence type="ECO:0000256" key="1">
    <source>
        <dbReference type="ARBA" id="ARBA00001974"/>
    </source>
</evidence>
<dbReference type="AlphaFoldDB" id="A0AAU7E6U4"/>
<evidence type="ECO:0000256" key="3">
    <source>
        <dbReference type="ARBA" id="ARBA00006743"/>
    </source>
</evidence>
<name>A0AAU7E6U4_9BACT</name>
<proteinExistence type="inferred from homology"/>
<sequence length="285" mass="32383">MNKNTSFSFELFPPRVNEELRNIDEILENLKDLNADFISVTFGAGGSKKSNFTLDIAQLIEQKYQTKSIVHLPCIHFSKEEIAKFLTHCKDRNLKNILALRGDMSKDLKASKDFSYASDLVEFIKQNGDFNIFGACYPETHNESKNCIEDIHNLKIKVDKGADKLITQLFFDNNDFYNFKQNCALSGIKAPIYAGIMPITNKRQILKITQLCGAKLPPKFLKILEKYKHNDKALADAGIAYAVDQIVDLITNGVDGIHLYIMNKAYVARRIYEATYSLFYDKIGA</sequence>
<evidence type="ECO:0000256" key="2">
    <source>
        <dbReference type="ARBA" id="ARBA00004777"/>
    </source>
</evidence>
<dbReference type="EMBL" id="CP155620">
    <property type="protein sequence ID" value="XBJ28608.1"/>
    <property type="molecule type" value="Genomic_DNA"/>
</dbReference>
<evidence type="ECO:0000256" key="10">
    <source>
        <dbReference type="ARBA" id="ARBA00034478"/>
    </source>
</evidence>
<organism evidence="13">
    <name type="scientific">Campylobacter sp. CCS1377</name>
    <dbReference type="NCBI Taxonomy" id="3158229"/>
    <lineage>
        <taxon>Bacteria</taxon>
        <taxon>Pseudomonadati</taxon>
        <taxon>Campylobacterota</taxon>
        <taxon>Epsilonproteobacteria</taxon>
        <taxon>Campylobacterales</taxon>
        <taxon>Campylobacteraceae</taxon>
        <taxon>Campylobacter</taxon>
    </lineage>
</organism>
<evidence type="ECO:0000256" key="8">
    <source>
        <dbReference type="ARBA" id="ARBA00023027"/>
    </source>
</evidence>
<dbReference type="InterPro" id="IPR004620">
    <property type="entry name" value="MTHF_reductase_bac"/>
</dbReference>
<keyword evidence="6 12" id="KW-0274">FAD</keyword>
<dbReference type="GO" id="GO:0071949">
    <property type="term" value="F:FAD binding"/>
    <property type="evidence" value="ECO:0007669"/>
    <property type="project" value="TreeGrafter"/>
</dbReference>
<evidence type="ECO:0000256" key="5">
    <source>
        <dbReference type="ARBA" id="ARBA00022630"/>
    </source>
</evidence>
<keyword evidence="4" id="KW-0028">Amino-acid biosynthesis</keyword>
<keyword evidence="5 12" id="KW-0285">Flavoprotein</keyword>
<accession>A0AAU7E6U4</accession>
<comment type="catalytic activity">
    <reaction evidence="11">
        <text>(6S)-5-methyl-5,6,7,8-tetrahydrofolate + NAD(+) = (6R)-5,10-methylene-5,6,7,8-tetrahydrofolate + NADH + H(+)</text>
        <dbReference type="Rhea" id="RHEA:19821"/>
        <dbReference type="ChEBI" id="CHEBI:15378"/>
        <dbReference type="ChEBI" id="CHEBI:15636"/>
        <dbReference type="ChEBI" id="CHEBI:18608"/>
        <dbReference type="ChEBI" id="CHEBI:57540"/>
        <dbReference type="ChEBI" id="CHEBI:57945"/>
        <dbReference type="EC" id="1.5.1.54"/>
    </reaction>
    <physiologicalReaction direction="right-to-left" evidence="11">
        <dbReference type="Rhea" id="RHEA:19823"/>
    </physiologicalReaction>
</comment>
<dbReference type="Pfam" id="PF02219">
    <property type="entry name" value="MTHFR"/>
    <property type="match status" value="1"/>
</dbReference>
<dbReference type="PANTHER" id="PTHR45754">
    <property type="entry name" value="METHYLENETETRAHYDROFOLATE REDUCTASE"/>
    <property type="match status" value="1"/>
</dbReference>
<comment type="similarity">
    <text evidence="3 12">Belongs to the methylenetetrahydrofolate reductase family.</text>
</comment>
<dbReference type="InterPro" id="IPR029041">
    <property type="entry name" value="FAD-linked_oxidoreductase-like"/>
</dbReference>
<dbReference type="GO" id="GO:0005829">
    <property type="term" value="C:cytosol"/>
    <property type="evidence" value="ECO:0007669"/>
    <property type="project" value="InterPro"/>
</dbReference>
<evidence type="ECO:0000256" key="4">
    <source>
        <dbReference type="ARBA" id="ARBA00022605"/>
    </source>
</evidence>
<dbReference type="GO" id="GO:0009086">
    <property type="term" value="P:methionine biosynthetic process"/>
    <property type="evidence" value="ECO:0007669"/>
    <property type="project" value="UniProtKB-KW"/>
</dbReference>
<reference evidence="13" key="1">
    <citation type="submission" date="2024-05" db="EMBL/GenBank/DDBJ databases">
        <title>Campylobacter coli isolated from environmental waters in Slovenia.</title>
        <authorList>
            <person name="Zautner A.E."/>
            <person name="Bunk B."/>
            <person name="Riedel T."/>
            <person name="Sproeer C."/>
        </authorList>
    </citation>
    <scope>NUCLEOTIDE SEQUENCE</scope>
    <source>
        <strain evidence="13">CCS1377</strain>
    </source>
</reference>
<dbReference type="EC" id="1.5.1.54" evidence="12"/>
<comment type="cofactor">
    <cofactor evidence="1 12">
        <name>FAD</name>
        <dbReference type="ChEBI" id="CHEBI:57692"/>
    </cofactor>
</comment>
<dbReference type="InterPro" id="IPR003171">
    <property type="entry name" value="Mehydrof_redctse-like"/>
</dbReference>
<dbReference type="GO" id="GO:0106312">
    <property type="term" value="F:methylenetetrahydrofolate reductase (NADH) activity"/>
    <property type="evidence" value="ECO:0007669"/>
    <property type="project" value="UniProtKB-EC"/>
</dbReference>
<gene>
    <name evidence="13" type="primary">metF</name>
    <name evidence="13" type="ORF">AAH949_05735</name>
</gene>
<evidence type="ECO:0000313" key="13">
    <source>
        <dbReference type="EMBL" id="XBJ28608.1"/>
    </source>
</evidence>
<evidence type="ECO:0000256" key="11">
    <source>
        <dbReference type="ARBA" id="ARBA00048628"/>
    </source>
</evidence>
<keyword evidence="7 12" id="KW-0560">Oxidoreductase</keyword>
<dbReference type="PANTHER" id="PTHR45754:SF3">
    <property type="entry name" value="METHYLENETETRAHYDROFOLATE REDUCTASE (NADPH)"/>
    <property type="match status" value="1"/>
</dbReference>
<dbReference type="NCBIfam" id="TIGR00676">
    <property type="entry name" value="fadh2"/>
    <property type="match status" value="1"/>
</dbReference>